<organism evidence="4 5">
    <name type="scientific">Kushneria avicenniae</name>
    <dbReference type="NCBI Taxonomy" id="402385"/>
    <lineage>
        <taxon>Bacteria</taxon>
        <taxon>Pseudomonadati</taxon>
        <taxon>Pseudomonadota</taxon>
        <taxon>Gammaproteobacteria</taxon>
        <taxon>Oceanospirillales</taxon>
        <taxon>Halomonadaceae</taxon>
        <taxon>Kushneria</taxon>
    </lineage>
</organism>
<dbReference type="GO" id="GO:0002953">
    <property type="term" value="F:5'-deoxynucleotidase activity"/>
    <property type="evidence" value="ECO:0007669"/>
    <property type="project" value="InterPro"/>
</dbReference>
<evidence type="ECO:0000259" key="3">
    <source>
        <dbReference type="Pfam" id="PF13023"/>
    </source>
</evidence>
<dbReference type="Pfam" id="PF13023">
    <property type="entry name" value="HD_3"/>
    <property type="match status" value="1"/>
</dbReference>
<dbReference type="PANTHER" id="PTHR11845:SF13">
    <property type="entry name" value="5'-DEOXYNUCLEOTIDASE HDDC2"/>
    <property type="match status" value="1"/>
</dbReference>
<dbReference type="EMBL" id="FOLY01000003">
    <property type="protein sequence ID" value="SFC48575.1"/>
    <property type="molecule type" value="Genomic_DNA"/>
</dbReference>
<name>A0A1I1JJQ6_9GAMM</name>
<dbReference type="InterPro" id="IPR006674">
    <property type="entry name" value="HD_domain"/>
</dbReference>
<gene>
    <name evidence="4" type="ORF">SAMN05421848_1595</name>
</gene>
<dbReference type="SUPFAM" id="SSF109604">
    <property type="entry name" value="HD-domain/PDEase-like"/>
    <property type="match status" value="1"/>
</dbReference>
<dbReference type="GO" id="GO:0005737">
    <property type="term" value="C:cytoplasm"/>
    <property type="evidence" value="ECO:0007669"/>
    <property type="project" value="TreeGrafter"/>
</dbReference>
<proteinExistence type="predicted"/>
<dbReference type="InterPro" id="IPR039356">
    <property type="entry name" value="YfbR/HDDC2"/>
</dbReference>
<dbReference type="STRING" id="402385.SAMN05421848_1595"/>
<dbReference type="PANTHER" id="PTHR11845">
    <property type="entry name" value="5'-DEOXYNUCLEOTIDASE HDDC2"/>
    <property type="match status" value="1"/>
</dbReference>
<accession>A0A1I1JJQ6</accession>
<sequence>MDIERLGNGLAFLKEAERLKSVLRMAYTTTGRQEDTAAHTWRLCLMAMTFERELAPLDMTRVLKLCVLHDLGEAIHGDQPAIAQNTDKNAQERLDLLTVMAPLDEALRAEFLALWEDYEQGNTREARLVKGLDKLETILQHSQGDNPPDFDYAFNLTYGLAQTDAEPVLTMLRTLIDGETQRRIDGGQ</sequence>
<dbReference type="Gene3D" id="1.10.3210.10">
    <property type="entry name" value="Hypothetical protein af1432"/>
    <property type="match status" value="1"/>
</dbReference>
<keyword evidence="5" id="KW-1185">Reference proteome</keyword>
<dbReference type="OrthoDB" id="9796032at2"/>
<keyword evidence="2 4" id="KW-0378">Hydrolase</keyword>
<evidence type="ECO:0000256" key="2">
    <source>
        <dbReference type="ARBA" id="ARBA00022801"/>
    </source>
</evidence>
<evidence type="ECO:0000313" key="4">
    <source>
        <dbReference type="EMBL" id="SFC48575.1"/>
    </source>
</evidence>
<dbReference type="AlphaFoldDB" id="A0A1I1JJQ6"/>
<reference evidence="5" key="1">
    <citation type="submission" date="2016-10" db="EMBL/GenBank/DDBJ databases">
        <authorList>
            <person name="Varghese N."/>
            <person name="Submissions S."/>
        </authorList>
    </citation>
    <scope>NUCLEOTIDE SEQUENCE [LARGE SCALE GENOMIC DNA]</scope>
    <source>
        <strain evidence="5">DSM 23439</strain>
    </source>
</reference>
<dbReference type="GO" id="GO:0046872">
    <property type="term" value="F:metal ion binding"/>
    <property type="evidence" value="ECO:0007669"/>
    <property type="project" value="UniProtKB-KW"/>
</dbReference>
<dbReference type="Proteomes" id="UP000199046">
    <property type="component" value="Unassembled WGS sequence"/>
</dbReference>
<keyword evidence="1" id="KW-0479">Metal-binding</keyword>
<dbReference type="RefSeq" id="WP_090132696.1">
    <property type="nucleotide sequence ID" value="NZ_FOLY01000003.1"/>
</dbReference>
<feature type="domain" description="HD" evidence="3">
    <location>
        <begin position="16"/>
        <end position="165"/>
    </location>
</feature>
<protein>
    <submittedName>
        <fullName evidence="4">Putative hydrolases of HD superfamily</fullName>
    </submittedName>
</protein>
<evidence type="ECO:0000313" key="5">
    <source>
        <dbReference type="Proteomes" id="UP000199046"/>
    </source>
</evidence>
<evidence type="ECO:0000256" key="1">
    <source>
        <dbReference type="ARBA" id="ARBA00022723"/>
    </source>
</evidence>